<dbReference type="EMBL" id="CAJNJA010040683">
    <property type="protein sequence ID" value="CAE7768280.1"/>
    <property type="molecule type" value="Genomic_DNA"/>
</dbReference>
<dbReference type="OrthoDB" id="420195at2759"/>
<reference evidence="1" key="1">
    <citation type="submission" date="2021-02" db="EMBL/GenBank/DDBJ databases">
        <authorList>
            <person name="Dougan E. K."/>
            <person name="Rhodes N."/>
            <person name="Thang M."/>
            <person name="Chan C."/>
        </authorList>
    </citation>
    <scope>NUCLEOTIDE SEQUENCE</scope>
</reference>
<accession>A0A812Y5N9</accession>
<keyword evidence="2" id="KW-1185">Reference proteome</keyword>
<dbReference type="Proteomes" id="UP000601435">
    <property type="component" value="Unassembled WGS sequence"/>
</dbReference>
<comment type="caution">
    <text evidence="1">The sequence shown here is derived from an EMBL/GenBank/DDBJ whole genome shotgun (WGS) entry which is preliminary data.</text>
</comment>
<protein>
    <submittedName>
        <fullName evidence="1">Uncharacterized protein</fullName>
    </submittedName>
</protein>
<evidence type="ECO:0000313" key="2">
    <source>
        <dbReference type="Proteomes" id="UP000601435"/>
    </source>
</evidence>
<name>A0A812Y5N9_9DINO</name>
<organism evidence="1 2">
    <name type="scientific">Symbiodinium necroappetens</name>
    <dbReference type="NCBI Taxonomy" id="1628268"/>
    <lineage>
        <taxon>Eukaryota</taxon>
        <taxon>Sar</taxon>
        <taxon>Alveolata</taxon>
        <taxon>Dinophyceae</taxon>
        <taxon>Suessiales</taxon>
        <taxon>Symbiodiniaceae</taxon>
        <taxon>Symbiodinium</taxon>
    </lineage>
</organism>
<proteinExistence type="predicted"/>
<sequence length="143" mass="15866">MLRRGWLKWVGQVSQGTGQFDPSASYAKVWQVVRPCKMVLADGKNSSTLTARFGQGASFEHAETLNLPNWRDELKSELGSELLKRDGVVQCDSGIDVAVFHGIATNGTHACIQQVEPDRLPTAAELRQQQQARYSRTGCDRFT</sequence>
<evidence type="ECO:0000313" key="1">
    <source>
        <dbReference type="EMBL" id="CAE7768280.1"/>
    </source>
</evidence>
<gene>
    <name evidence="1" type="ORF">SNEC2469_LOCUS22425</name>
</gene>
<dbReference type="AlphaFoldDB" id="A0A812Y5N9"/>